<organism evidence="2">
    <name type="scientific">uncultured Phycisphaerae bacterium</name>
    <dbReference type="NCBI Taxonomy" id="904963"/>
    <lineage>
        <taxon>Bacteria</taxon>
        <taxon>Pseudomonadati</taxon>
        <taxon>Planctomycetota</taxon>
        <taxon>Phycisphaerae</taxon>
        <taxon>environmental samples</taxon>
    </lineage>
</organism>
<name>A0A6J4NLV6_9BACT</name>
<dbReference type="EMBL" id="CADCUQ010000284">
    <property type="protein sequence ID" value="CAA9392102.1"/>
    <property type="molecule type" value="Genomic_DNA"/>
</dbReference>
<accession>A0A6J4NLV6</accession>
<dbReference type="SUPFAM" id="SSF56281">
    <property type="entry name" value="Metallo-hydrolase/oxidoreductase"/>
    <property type="match status" value="1"/>
</dbReference>
<dbReference type="InterPro" id="IPR001279">
    <property type="entry name" value="Metallo-B-lactamas"/>
</dbReference>
<proteinExistence type="predicted"/>
<dbReference type="Pfam" id="PF12706">
    <property type="entry name" value="Lactamase_B_2"/>
    <property type="match status" value="1"/>
</dbReference>
<dbReference type="PANTHER" id="PTHR47619:SF1">
    <property type="entry name" value="EXODEOXYRIBONUCLEASE WALJ"/>
    <property type="match status" value="1"/>
</dbReference>
<evidence type="ECO:0000313" key="2">
    <source>
        <dbReference type="EMBL" id="CAA9392102.1"/>
    </source>
</evidence>
<sequence length="290" mass="31717">MAIELCVLASGSAGNCTVVRTPNGVMLVDAGIGPRVAAARLAGTGVSVADVSAVCLTHLDRDHFSGNWVRTIARRGVRVYCHARRVADLLRFASGPDTPADDAATFASLVTGFDDQPFQPLPGVSVRPLAFAHDREGSHGFLIDGFGRRVGWATDLGHVPAGLLETFCGLDVLAIESNYDPQMQQDSPRPWFLKQRITGGRGHLSNQQAFDAVRQVLDRCQRRGLPLPEHVVLLHRSRECNCPDLLRDLFARDARIAPRLTLAEQHARTEWIRPRDANPLAGEQLRLAWG</sequence>
<dbReference type="PANTHER" id="PTHR47619">
    <property type="entry name" value="METALLO-HYDROLASE YYCJ-RELATED"/>
    <property type="match status" value="1"/>
</dbReference>
<feature type="domain" description="Metallo-beta-lactamase" evidence="1">
    <location>
        <begin position="13"/>
        <end position="203"/>
    </location>
</feature>
<dbReference type="SMART" id="SM00849">
    <property type="entry name" value="Lactamase_B"/>
    <property type="match status" value="1"/>
</dbReference>
<dbReference type="InterPro" id="IPR036866">
    <property type="entry name" value="RibonucZ/Hydroxyglut_hydro"/>
</dbReference>
<dbReference type="AlphaFoldDB" id="A0A6J4NLV6"/>
<dbReference type="InterPro" id="IPR052533">
    <property type="entry name" value="WalJ/YycJ-like"/>
</dbReference>
<protein>
    <recommendedName>
        <fullName evidence="1">Metallo-beta-lactamase domain-containing protein</fullName>
    </recommendedName>
</protein>
<dbReference type="Gene3D" id="3.60.15.10">
    <property type="entry name" value="Ribonuclease Z/Hydroxyacylglutathione hydrolase-like"/>
    <property type="match status" value="1"/>
</dbReference>
<reference evidence="2" key="1">
    <citation type="submission" date="2020-02" db="EMBL/GenBank/DDBJ databases">
        <authorList>
            <person name="Meier V. D."/>
        </authorList>
    </citation>
    <scope>NUCLEOTIDE SEQUENCE</scope>
    <source>
        <strain evidence="2">AVDCRST_MAG64</strain>
    </source>
</reference>
<gene>
    <name evidence="2" type="ORF">AVDCRST_MAG64-2070</name>
</gene>
<evidence type="ECO:0000259" key="1">
    <source>
        <dbReference type="SMART" id="SM00849"/>
    </source>
</evidence>